<dbReference type="InterPro" id="IPR036388">
    <property type="entry name" value="WH-like_DNA-bd_sf"/>
</dbReference>
<evidence type="ECO:0000259" key="1">
    <source>
        <dbReference type="PROSITE" id="PS50987"/>
    </source>
</evidence>
<dbReference type="SUPFAM" id="SSF46785">
    <property type="entry name" value="Winged helix' DNA-binding domain"/>
    <property type="match status" value="1"/>
</dbReference>
<dbReference type="InterPro" id="IPR036390">
    <property type="entry name" value="WH_DNA-bd_sf"/>
</dbReference>
<dbReference type="InterPro" id="IPR011991">
    <property type="entry name" value="ArsR-like_HTH"/>
</dbReference>
<feature type="domain" description="HTH arsR-type" evidence="1">
    <location>
        <begin position="1"/>
        <end position="90"/>
    </location>
</feature>
<organism evidence="2 3">
    <name type="scientific">Fodinibius roseus</name>
    <dbReference type="NCBI Taxonomy" id="1194090"/>
    <lineage>
        <taxon>Bacteria</taxon>
        <taxon>Pseudomonadati</taxon>
        <taxon>Balneolota</taxon>
        <taxon>Balneolia</taxon>
        <taxon>Balneolales</taxon>
        <taxon>Balneolaceae</taxon>
        <taxon>Fodinibius</taxon>
    </lineage>
</organism>
<keyword evidence="3" id="KW-1185">Reference proteome</keyword>
<dbReference type="PROSITE" id="PS50987">
    <property type="entry name" value="HTH_ARSR_2"/>
    <property type="match status" value="1"/>
</dbReference>
<evidence type="ECO:0000313" key="3">
    <source>
        <dbReference type="Proteomes" id="UP000184041"/>
    </source>
</evidence>
<gene>
    <name evidence="2" type="ORF">SAMN05443144_11534</name>
</gene>
<dbReference type="Pfam" id="PF01022">
    <property type="entry name" value="HTH_5"/>
    <property type="match status" value="1"/>
</dbReference>
<dbReference type="GO" id="GO:0003700">
    <property type="term" value="F:DNA-binding transcription factor activity"/>
    <property type="evidence" value="ECO:0007669"/>
    <property type="project" value="InterPro"/>
</dbReference>
<sequence length="108" mass="12619">MYMQRDVFQAIADPTRREIIDLLAGQSLPVKDVASNFEMSRPAVSKHLKILDECGLVVIRKKGRKRLYRSDPRKLQEVAEWTARYRRFWSQKLDALEAALAEEDNQNE</sequence>
<dbReference type="AlphaFoldDB" id="A0A1M5FIW4"/>
<dbReference type="STRING" id="1194090.SAMN05443144_11534"/>
<dbReference type="Proteomes" id="UP000184041">
    <property type="component" value="Unassembled WGS sequence"/>
</dbReference>
<dbReference type="PANTHER" id="PTHR38600:SF1">
    <property type="entry name" value="TRANSCRIPTIONAL REGULATORY PROTEIN"/>
    <property type="match status" value="1"/>
</dbReference>
<dbReference type="PANTHER" id="PTHR38600">
    <property type="entry name" value="TRANSCRIPTIONAL REGULATORY PROTEIN"/>
    <property type="match status" value="1"/>
</dbReference>
<dbReference type="Gene3D" id="1.10.10.10">
    <property type="entry name" value="Winged helix-like DNA-binding domain superfamily/Winged helix DNA-binding domain"/>
    <property type="match status" value="1"/>
</dbReference>
<name>A0A1M5FIW4_9BACT</name>
<dbReference type="NCBIfam" id="NF033788">
    <property type="entry name" value="HTH_metalloreg"/>
    <property type="match status" value="1"/>
</dbReference>
<dbReference type="CDD" id="cd00090">
    <property type="entry name" value="HTH_ARSR"/>
    <property type="match status" value="1"/>
</dbReference>
<evidence type="ECO:0000313" key="2">
    <source>
        <dbReference type="EMBL" id="SHF91101.1"/>
    </source>
</evidence>
<protein>
    <submittedName>
        <fullName evidence="2">Transcriptional regulator, ArsR family</fullName>
    </submittedName>
</protein>
<dbReference type="SMART" id="SM00418">
    <property type="entry name" value="HTH_ARSR"/>
    <property type="match status" value="1"/>
</dbReference>
<dbReference type="EMBL" id="FQUS01000015">
    <property type="protein sequence ID" value="SHF91101.1"/>
    <property type="molecule type" value="Genomic_DNA"/>
</dbReference>
<proteinExistence type="predicted"/>
<reference evidence="2 3" key="1">
    <citation type="submission" date="2016-11" db="EMBL/GenBank/DDBJ databases">
        <authorList>
            <person name="Jaros S."/>
            <person name="Januszkiewicz K."/>
            <person name="Wedrychowicz H."/>
        </authorList>
    </citation>
    <scope>NUCLEOTIDE SEQUENCE [LARGE SCALE GENOMIC DNA]</scope>
    <source>
        <strain evidence="2 3">DSM 21986</strain>
    </source>
</reference>
<dbReference type="PRINTS" id="PR00778">
    <property type="entry name" value="HTHARSR"/>
</dbReference>
<dbReference type="RefSeq" id="WP_211483185.1">
    <property type="nucleotide sequence ID" value="NZ_FQUS01000015.1"/>
</dbReference>
<dbReference type="InterPro" id="IPR001845">
    <property type="entry name" value="HTH_ArsR_DNA-bd_dom"/>
</dbReference>
<accession>A0A1M5FIW4</accession>